<dbReference type="PANTHER" id="PTHR24300">
    <property type="entry name" value="CYTOCHROME P450 508A4-RELATED"/>
    <property type="match status" value="1"/>
</dbReference>
<evidence type="ECO:0000256" key="7">
    <source>
        <dbReference type="ARBA" id="ARBA00023033"/>
    </source>
</evidence>
<dbReference type="GO" id="GO:0006082">
    <property type="term" value="P:organic acid metabolic process"/>
    <property type="evidence" value="ECO:0007669"/>
    <property type="project" value="TreeGrafter"/>
</dbReference>
<dbReference type="SUPFAM" id="SSF48264">
    <property type="entry name" value="Cytochrome P450"/>
    <property type="match status" value="1"/>
</dbReference>
<dbReference type="Proteomes" id="UP001652740">
    <property type="component" value="Unplaced"/>
</dbReference>
<dbReference type="PRINTS" id="PR00463">
    <property type="entry name" value="EP450I"/>
</dbReference>
<dbReference type="Gene3D" id="1.10.630.10">
    <property type="entry name" value="Cytochrome P450"/>
    <property type="match status" value="1"/>
</dbReference>
<dbReference type="InterPro" id="IPR036396">
    <property type="entry name" value="Cyt_P450_sf"/>
</dbReference>
<comment type="similarity">
    <text evidence="2 9">Belongs to the cytochrome P450 family.</text>
</comment>
<gene>
    <name evidence="12" type="primary">LOC113521454</name>
</gene>
<keyword evidence="7 9" id="KW-0503">Monooxygenase</keyword>
<dbReference type="GO" id="GO:0020037">
    <property type="term" value="F:heme binding"/>
    <property type="evidence" value="ECO:0007669"/>
    <property type="project" value="InterPro"/>
</dbReference>
<evidence type="ECO:0000256" key="5">
    <source>
        <dbReference type="ARBA" id="ARBA00023002"/>
    </source>
</evidence>
<dbReference type="PROSITE" id="PS00086">
    <property type="entry name" value="CYTOCHROME_P450"/>
    <property type="match status" value="1"/>
</dbReference>
<evidence type="ECO:0000256" key="4">
    <source>
        <dbReference type="ARBA" id="ARBA00022723"/>
    </source>
</evidence>
<dbReference type="KEGG" id="gmw:113521454"/>
<evidence type="ECO:0000256" key="3">
    <source>
        <dbReference type="ARBA" id="ARBA00022617"/>
    </source>
</evidence>
<evidence type="ECO:0000256" key="10">
    <source>
        <dbReference type="SAM" id="SignalP"/>
    </source>
</evidence>
<evidence type="ECO:0000256" key="8">
    <source>
        <dbReference type="PIRSR" id="PIRSR602401-1"/>
    </source>
</evidence>
<dbReference type="PRINTS" id="PR00385">
    <property type="entry name" value="P450"/>
</dbReference>
<keyword evidence="3 8" id="KW-0349">Heme</keyword>
<dbReference type="InterPro" id="IPR001128">
    <property type="entry name" value="Cyt_P450"/>
</dbReference>
<feature type="chain" id="PRO_5045631390" evidence="10">
    <location>
        <begin position="18"/>
        <end position="488"/>
    </location>
</feature>
<organism evidence="11 12">
    <name type="scientific">Galleria mellonella</name>
    <name type="common">Greater wax moth</name>
    <dbReference type="NCBI Taxonomy" id="7137"/>
    <lineage>
        <taxon>Eukaryota</taxon>
        <taxon>Metazoa</taxon>
        <taxon>Ecdysozoa</taxon>
        <taxon>Arthropoda</taxon>
        <taxon>Hexapoda</taxon>
        <taxon>Insecta</taxon>
        <taxon>Pterygota</taxon>
        <taxon>Neoptera</taxon>
        <taxon>Endopterygota</taxon>
        <taxon>Lepidoptera</taxon>
        <taxon>Glossata</taxon>
        <taxon>Ditrysia</taxon>
        <taxon>Pyraloidea</taxon>
        <taxon>Pyralidae</taxon>
        <taxon>Galleriinae</taxon>
        <taxon>Galleria</taxon>
    </lineage>
</organism>
<keyword evidence="6 8" id="KW-0408">Iron</keyword>
<keyword evidence="4 8" id="KW-0479">Metal-binding</keyword>
<dbReference type="GO" id="GO:0006805">
    <property type="term" value="P:xenobiotic metabolic process"/>
    <property type="evidence" value="ECO:0007669"/>
    <property type="project" value="TreeGrafter"/>
</dbReference>
<proteinExistence type="inferred from homology"/>
<name>A0A6J1X1A3_GALME</name>
<keyword evidence="5 9" id="KW-0560">Oxidoreductase</keyword>
<dbReference type="AlphaFoldDB" id="A0A6J1X1A3"/>
<evidence type="ECO:0000256" key="6">
    <source>
        <dbReference type="ARBA" id="ARBA00023004"/>
    </source>
</evidence>
<dbReference type="InterPro" id="IPR017972">
    <property type="entry name" value="Cyt_P450_CS"/>
</dbReference>
<dbReference type="InterPro" id="IPR002401">
    <property type="entry name" value="Cyt_P450_E_grp-I"/>
</dbReference>
<dbReference type="InterPro" id="IPR050182">
    <property type="entry name" value="Cytochrome_P450_fam2"/>
</dbReference>
<dbReference type="RefSeq" id="XP_026762782.3">
    <property type="nucleotide sequence ID" value="XM_026906981.3"/>
</dbReference>
<dbReference type="GO" id="GO:0005506">
    <property type="term" value="F:iron ion binding"/>
    <property type="evidence" value="ECO:0007669"/>
    <property type="project" value="InterPro"/>
</dbReference>
<accession>A0A6J1X1A3</accession>
<dbReference type="InParanoid" id="A0A6J1X1A3"/>
<evidence type="ECO:0000313" key="11">
    <source>
        <dbReference type="Proteomes" id="UP001652740"/>
    </source>
</evidence>
<dbReference type="FunCoup" id="A0A6J1X1A3">
    <property type="interactions" value="1"/>
</dbReference>
<dbReference type="GO" id="GO:0016712">
    <property type="term" value="F:oxidoreductase activity, acting on paired donors, with incorporation or reduction of molecular oxygen, reduced flavin or flavoprotein as one donor, and incorporation of one atom of oxygen"/>
    <property type="evidence" value="ECO:0007669"/>
    <property type="project" value="TreeGrafter"/>
</dbReference>
<dbReference type="GO" id="GO:0005737">
    <property type="term" value="C:cytoplasm"/>
    <property type="evidence" value="ECO:0007669"/>
    <property type="project" value="TreeGrafter"/>
</dbReference>
<dbReference type="Pfam" id="PF00067">
    <property type="entry name" value="p450"/>
    <property type="match status" value="1"/>
</dbReference>
<evidence type="ECO:0000256" key="9">
    <source>
        <dbReference type="RuleBase" id="RU000461"/>
    </source>
</evidence>
<sequence>MWLFVICLFVFCYFLRSKISNRALYPPGPPTFPIIGNMLSVYIDLKKHKYHHKVWQSWSRIYGNILGLKFGLIRIVVVSGRELIREVSTREVFDSRPDGFLYTMRSFGKKLGIVFSDGPVWNTTRRVLLKYLKHFGYGTRSMEVFIAEECRDLVMLRISDAGTPVFVNQMFHIPITNILWRIVAGKRYSLNDKRLVRLCELVTRLFRLSNMSGGVLTILPFLRHIIPDLIGFTEIKSVHNKLHEFILETIKEHRDSIDINNPRDVIDAFLIEMIEHKATAITEEELQIVCLDMLEAGMETVTNTAIFMLLHLVRNEKVQKRLQTEIDNVVGLSRTPSLDDRPNMVYTEAVLLETLRISSVAAVGIPHMAREDARLGDYLIPKGTYILLAIHDLHNSNDWEDPDIFRPERFLKEGSLIQDDKILAFGLGRRRCIGEGLAKSELFMFMTHLLQKFTLKVPDGDPMPSTDPIDGITLSAKPFRVIFEPRFK</sequence>
<evidence type="ECO:0000313" key="12">
    <source>
        <dbReference type="RefSeq" id="XP_026762782.3"/>
    </source>
</evidence>
<keyword evidence="10" id="KW-0732">Signal</keyword>
<keyword evidence="11" id="KW-1185">Reference proteome</keyword>
<comment type="cofactor">
    <cofactor evidence="1 8">
        <name>heme</name>
        <dbReference type="ChEBI" id="CHEBI:30413"/>
    </cofactor>
</comment>
<protein>
    <submittedName>
        <fullName evidence="12">Farnesoate epoxidase-like isoform X1</fullName>
    </submittedName>
</protein>
<dbReference type="CDD" id="cd20651">
    <property type="entry name" value="CYP15A1-like"/>
    <property type="match status" value="1"/>
</dbReference>
<dbReference type="PANTHER" id="PTHR24300:SF376">
    <property type="entry name" value="CYTOCHROME P450 15A1"/>
    <property type="match status" value="1"/>
</dbReference>
<dbReference type="GO" id="GO:0008395">
    <property type="term" value="F:steroid hydroxylase activity"/>
    <property type="evidence" value="ECO:0007669"/>
    <property type="project" value="TreeGrafter"/>
</dbReference>
<feature type="binding site" description="axial binding residue" evidence="8">
    <location>
        <position position="432"/>
    </location>
    <ligand>
        <name>heme</name>
        <dbReference type="ChEBI" id="CHEBI:30413"/>
    </ligand>
    <ligandPart>
        <name>Fe</name>
        <dbReference type="ChEBI" id="CHEBI:18248"/>
    </ligandPart>
</feature>
<evidence type="ECO:0000256" key="1">
    <source>
        <dbReference type="ARBA" id="ARBA00001971"/>
    </source>
</evidence>
<dbReference type="GeneID" id="113521454"/>
<evidence type="ECO:0000256" key="2">
    <source>
        <dbReference type="ARBA" id="ARBA00010617"/>
    </source>
</evidence>
<feature type="signal peptide" evidence="10">
    <location>
        <begin position="1"/>
        <end position="17"/>
    </location>
</feature>
<reference evidence="12" key="1">
    <citation type="submission" date="2025-08" db="UniProtKB">
        <authorList>
            <consortium name="RefSeq"/>
        </authorList>
    </citation>
    <scope>IDENTIFICATION</scope>
    <source>
        <tissue evidence="12">Whole larvae</tissue>
    </source>
</reference>